<organism evidence="1 2">
    <name type="scientific">Actinoplanes italicus</name>
    <dbReference type="NCBI Taxonomy" id="113567"/>
    <lineage>
        <taxon>Bacteria</taxon>
        <taxon>Bacillati</taxon>
        <taxon>Actinomycetota</taxon>
        <taxon>Actinomycetes</taxon>
        <taxon>Micromonosporales</taxon>
        <taxon>Micromonosporaceae</taxon>
        <taxon>Actinoplanes</taxon>
    </lineage>
</organism>
<sequence length="61" mass="6771">MIPVVHVALVDARQAITVWTGAYRGIWHQPEPGQPLVHVFTHAADDEIEAAGWTRPETQEA</sequence>
<reference evidence="1 2" key="1">
    <citation type="submission" date="2018-03" db="EMBL/GenBank/DDBJ databases">
        <title>Genomic Encyclopedia of Archaeal and Bacterial Type Strains, Phase II (KMG-II): from individual species to whole genera.</title>
        <authorList>
            <person name="Goeker M."/>
        </authorList>
    </citation>
    <scope>NUCLEOTIDE SEQUENCE [LARGE SCALE GENOMIC DNA]</scope>
    <source>
        <strain evidence="1 2">DSM 43146</strain>
    </source>
</reference>
<accession>A0A2T0KJE1</accession>
<dbReference type="RefSeq" id="WP_106316818.1">
    <property type="nucleotide sequence ID" value="NZ_BOMO01000042.1"/>
</dbReference>
<proteinExistence type="predicted"/>
<evidence type="ECO:0000313" key="1">
    <source>
        <dbReference type="EMBL" id="PRX23650.1"/>
    </source>
</evidence>
<dbReference type="Proteomes" id="UP000239415">
    <property type="component" value="Unassembled WGS sequence"/>
</dbReference>
<dbReference type="EMBL" id="PVMZ01000003">
    <property type="protein sequence ID" value="PRX23650.1"/>
    <property type="molecule type" value="Genomic_DNA"/>
</dbReference>
<keyword evidence="2" id="KW-1185">Reference proteome</keyword>
<evidence type="ECO:0000313" key="2">
    <source>
        <dbReference type="Proteomes" id="UP000239415"/>
    </source>
</evidence>
<protein>
    <submittedName>
        <fullName evidence="1">Uncharacterized protein</fullName>
    </submittedName>
</protein>
<gene>
    <name evidence="1" type="ORF">CLV67_103399</name>
</gene>
<comment type="caution">
    <text evidence="1">The sequence shown here is derived from an EMBL/GenBank/DDBJ whole genome shotgun (WGS) entry which is preliminary data.</text>
</comment>
<dbReference type="AlphaFoldDB" id="A0A2T0KJE1"/>
<name>A0A2T0KJE1_9ACTN</name>